<dbReference type="OrthoDB" id="8068988at2759"/>
<comment type="caution">
    <text evidence="1">The sequence shown here is derived from an EMBL/GenBank/DDBJ whole genome shotgun (WGS) entry which is preliminary data.</text>
</comment>
<reference evidence="1" key="1">
    <citation type="submission" date="2020-08" db="EMBL/GenBank/DDBJ databases">
        <title>Multicomponent nature underlies the extraordinary mechanical properties of spider dragline silk.</title>
        <authorList>
            <person name="Kono N."/>
            <person name="Nakamura H."/>
            <person name="Mori M."/>
            <person name="Yoshida Y."/>
            <person name="Ohtoshi R."/>
            <person name="Malay A.D."/>
            <person name="Moran D.A.P."/>
            <person name="Tomita M."/>
            <person name="Numata K."/>
            <person name="Arakawa K."/>
        </authorList>
    </citation>
    <scope>NUCLEOTIDE SEQUENCE</scope>
</reference>
<accession>A0A8X6Y7Q2</accession>
<dbReference type="Proteomes" id="UP000886998">
    <property type="component" value="Unassembled WGS sequence"/>
</dbReference>
<evidence type="ECO:0000313" key="2">
    <source>
        <dbReference type="Proteomes" id="UP000886998"/>
    </source>
</evidence>
<organism evidence="1 2">
    <name type="scientific">Trichonephila inaurata madagascariensis</name>
    <dbReference type="NCBI Taxonomy" id="2747483"/>
    <lineage>
        <taxon>Eukaryota</taxon>
        <taxon>Metazoa</taxon>
        <taxon>Ecdysozoa</taxon>
        <taxon>Arthropoda</taxon>
        <taxon>Chelicerata</taxon>
        <taxon>Arachnida</taxon>
        <taxon>Araneae</taxon>
        <taxon>Araneomorphae</taxon>
        <taxon>Entelegynae</taxon>
        <taxon>Araneoidea</taxon>
        <taxon>Nephilidae</taxon>
        <taxon>Trichonephila</taxon>
        <taxon>Trichonephila inaurata</taxon>
    </lineage>
</organism>
<dbReference type="AlphaFoldDB" id="A0A8X6Y7Q2"/>
<evidence type="ECO:0000313" key="1">
    <source>
        <dbReference type="EMBL" id="GFY64499.1"/>
    </source>
</evidence>
<proteinExistence type="predicted"/>
<keyword evidence="2" id="KW-1185">Reference proteome</keyword>
<gene>
    <name evidence="1" type="ORF">TNIN_199431</name>
</gene>
<name>A0A8X6Y7Q2_9ARAC</name>
<sequence>MVVDRLQYYLDRCGHISEKQAAVRRRTTDCATYLGISLDSGLIWTKHIAKVIENATRRLSLLKRIPGVKWGSSQSV</sequence>
<protein>
    <submittedName>
        <fullName evidence="1">Uncharacterized protein</fullName>
    </submittedName>
</protein>
<dbReference type="EMBL" id="BMAV01015266">
    <property type="protein sequence ID" value="GFY64499.1"/>
    <property type="molecule type" value="Genomic_DNA"/>
</dbReference>